<comment type="caution">
    <text evidence="2">The sequence shown here is derived from an EMBL/GenBank/DDBJ whole genome shotgun (WGS) entry which is preliminary data.</text>
</comment>
<dbReference type="PANTHER" id="PTHR30411">
    <property type="entry name" value="CYTOPLASMIC PROTEIN"/>
    <property type="match status" value="1"/>
</dbReference>
<evidence type="ECO:0000259" key="1">
    <source>
        <dbReference type="Pfam" id="PF04073"/>
    </source>
</evidence>
<dbReference type="SUPFAM" id="SSF55826">
    <property type="entry name" value="YbaK/ProRS associated domain"/>
    <property type="match status" value="1"/>
</dbReference>
<evidence type="ECO:0000313" key="3">
    <source>
        <dbReference type="Proteomes" id="UP000292564"/>
    </source>
</evidence>
<dbReference type="Gene3D" id="3.90.960.10">
    <property type="entry name" value="YbaK/aminoacyl-tRNA synthetase-associated domain"/>
    <property type="match status" value="1"/>
</dbReference>
<name>A0A4Q7ZQ99_9ACTN</name>
<dbReference type="InterPro" id="IPR007214">
    <property type="entry name" value="YbaK/aa-tRNA-synth-assoc-dom"/>
</dbReference>
<dbReference type="InterPro" id="IPR036754">
    <property type="entry name" value="YbaK/aa-tRNA-synt-asso_dom_sf"/>
</dbReference>
<protein>
    <submittedName>
        <fullName evidence="2">Prolyl-tRNA editing enzyme YbaK/EbsC (Cys-tRNA(Pro) deacylase)</fullName>
    </submittedName>
</protein>
<accession>A0A4Q7ZQ99</accession>
<reference evidence="2 3" key="1">
    <citation type="submission" date="2019-02" db="EMBL/GenBank/DDBJ databases">
        <title>Sequencing the genomes of 1000 actinobacteria strains.</title>
        <authorList>
            <person name="Klenk H.-P."/>
        </authorList>
    </citation>
    <scope>NUCLEOTIDE SEQUENCE [LARGE SCALE GENOMIC DNA]</scope>
    <source>
        <strain evidence="2 3">DSM 45162</strain>
    </source>
</reference>
<dbReference type="AlphaFoldDB" id="A0A4Q7ZQ99"/>
<dbReference type="PANTHER" id="PTHR30411:SF1">
    <property type="entry name" value="CYTOPLASMIC PROTEIN"/>
    <property type="match status" value="1"/>
</dbReference>
<dbReference type="Pfam" id="PF04073">
    <property type="entry name" value="tRNA_edit"/>
    <property type="match status" value="1"/>
</dbReference>
<dbReference type="CDD" id="cd04333">
    <property type="entry name" value="ProX_deacylase"/>
    <property type="match status" value="1"/>
</dbReference>
<proteinExistence type="predicted"/>
<sequence length="190" mass="19593">MNYRSVGSHSDSQYRLPGDVRAARQNGPVENHPNVQAVREALRAADARTADGATPEVVVLDEAVHTAAAAAAALGVEVGQIANSLIFDADGEPLLVLTSGAHRVDTAKVAAGLGIAKLRRATPEFVRQHTGQAIGGVAPVGHPEPVRTLVDTALGQYPVIWAAGGVPRAVFPTTYAELLRVTAGTAADVA</sequence>
<dbReference type="GO" id="GO:0002161">
    <property type="term" value="F:aminoacyl-tRNA deacylase activity"/>
    <property type="evidence" value="ECO:0007669"/>
    <property type="project" value="InterPro"/>
</dbReference>
<organism evidence="2 3">
    <name type="scientific">Krasilnikovia cinnamomea</name>
    <dbReference type="NCBI Taxonomy" id="349313"/>
    <lineage>
        <taxon>Bacteria</taxon>
        <taxon>Bacillati</taxon>
        <taxon>Actinomycetota</taxon>
        <taxon>Actinomycetes</taxon>
        <taxon>Micromonosporales</taxon>
        <taxon>Micromonosporaceae</taxon>
        <taxon>Krasilnikovia</taxon>
    </lineage>
</organism>
<dbReference type="Proteomes" id="UP000292564">
    <property type="component" value="Unassembled WGS sequence"/>
</dbReference>
<dbReference type="EMBL" id="SHKY01000001">
    <property type="protein sequence ID" value="RZU52924.1"/>
    <property type="molecule type" value="Genomic_DNA"/>
</dbReference>
<feature type="domain" description="YbaK/aminoacyl-tRNA synthetase-associated" evidence="1">
    <location>
        <begin position="62"/>
        <end position="180"/>
    </location>
</feature>
<keyword evidence="3" id="KW-1185">Reference proteome</keyword>
<gene>
    <name evidence="2" type="ORF">EV385_4808</name>
</gene>
<evidence type="ECO:0000313" key="2">
    <source>
        <dbReference type="EMBL" id="RZU52924.1"/>
    </source>
</evidence>